<name>A0A137NVU0_CONC2</name>
<reference evidence="3 4" key="1">
    <citation type="journal article" date="2015" name="Genome Biol. Evol.">
        <title>Phylogenomic analyses indicate that early fungi evolved digesting cell walls of algal ancestors of land plants.</title>
        <authorList>
            <person name="Chang Y."/>
            <person name="Wang S."/>
            <person name="Sekimoto S."/>
            <person name="Aerts A.L."/>
            <person name="Choi C."/>
            <person name="Clum A."/>
            <person name="LaButti K.M."/>
            <person name="Lindquist E.A."/>
            <person name="Yee Ngan C."/>
            <person name="Ohm R.A."/>
            <person name="Salamov A.A."/>
            <person name="Grigoriev I.V."/>
            <person name="Spatafora J.W."/>
            <person name="Berbee M.L."/>
        </authorList>
    </citation>
    <scope>NUCLEOTIDE SEQUENCE [LARGE SCALE GENOMIC DNA]</scope>
    <source>
        <strain evidence="3 4">NRRL 28638</strain>
    </source>
</reference>
<dbReference type="AlphaFoldDB" id="A0A137NVU0"/>
<feature type="signal peptide" evidence="2">
    <location>
        <begin position="1"/>
        <end position="17"/>
    </location>
</feature>
<feature type="compositionally biased region" description="Polar residues" evidence="1">
    <location>
        <begin position="97"/>
        <end position="116"/>
    </location>
</feature>
<feature type="chain" id="PRO_5007294158" evidence="2">
    <location>
        <begin position="18"/>
        <end position="254"/>
    </location>
</feature>
<accession>A0A137NVU0</accession>
<proteinExistence type="predicted"/>
<feature type="region of interest" description="Disordered" evidence="1">
    <location>
        <begin position="40"/>
        <end position="67"/>
    </location>
</feature>
<keyword evidence="4" id="KW-1185">Reference proteome</keyword>
<feature type="compositionally biased region" description="Polar residues" evidence="1">
    <location>
        <begin position="48"/>
        <end position="67"/>
    </location>
</feature>
<protein>
    <submittedName>
        <fullName evidence="3">Uncharacterized protein</fullName>
    </submittedName>
</protein>
<dbReference type="Proteomes" id="UP000070444">
    <property type="component" value="Unassembled WGS sequence"/>
</dbReference>
<organism evidence="3 4">
    <name type="scientific">Conidiobolus coronatus (strain ATCC 28846 / CBS 209.66 / NRRL 28638)</name>
    <name type="common">Delacroixia coronata</name>
    <dbReference type="NCBI Taxonomy" id="796925"/>
    <lineage>
        <taxon>Eukaryota</taxon>
        <taxon>Fungi</taxon>
        <taxon>Fungi incertae sedis</taxon>
        <taxon>Zoopagomycota</taxon>
        <taxon>Entomophthoromycotina</taxon>
        <taxon>Entomophthoromycetes</taxon>
        <taxon>Entomophthorales</taxon>
        <taxon>Ancylistaceae</taxon>
        <taxon>Conidiobolus</taxon>
    </lineage>
</organism>
<gene>
    <name evidence="3" type="ORF">CONCODRAFT_11110</name>
</gene>
<feature type="region of interest" description="Disordered" evidence="1">
    <location>
        <begin position="89"/>
        <end position="122"/>
    </location>
</feature>
<keyword evidence="2" id="KW-0732">Signal</keyword>
<sequence>MNIYSVFVALLANSVLARYYPNPHANYNYNLDGVRNNQYANGRYPPASLSSNPRNGETSYRGSTKQYPDFNTNTPPYWYKNSDDTNNWYSNEPGIQKPNNFPSTGNKPSYLENDNPQPGDKCYLGDQRNIAPATQAPYPPCWYKQQDGAWACFDQVNGKCPWDGAKNPPNSGAGSNTCYAGNMKDKPITSNYPPCWYKQEDNTWACFDKYKGECPWEGALPPQTHSLLSSATTPEYTESPGILGAIRNFLLTFQ</sequence>
<evidence type="ECO:0000313" key="4">
    <source>
        <dbReference type="Proteomes" id="UP000070444"/>
    </source>
</evidence>
<dbReference type="EMBL" id="KQ964675">
    <property type="protein sequence ID" value="KXN66940.1"/>
    <property type="molecule type" value="Genomic_DNA"/>
</dbReference>
<evidence type="ECO:0000256" key="2">
    <source>
        <dbReference type="SAM" id="SignalP"/>
    </source>
</evidence>
<evidence type="ECO:0000313" key="3">
    <source>
        <dbReference type="EMBL" id="KXN66940.1"/>
    </source>
</evidence>
<evidence type="ECO:0000256" key="1">
    <source>
        <dbReference type="SAM" id="MobiDB-lite"/>
    </source>
</evidence>